<dbReference type="InterPro" id="IPR041246">
    <property type="entry name" value="Bact_MG10"/>
</dbReference>
<dbReference type="Pfam" id="PF17973">
    <property type="entry name" value="bMG10"/>
    <property type="match status" value="1"/>
</dbReference>
<proteinExistence type="inferred from homology"/>
<dbReference type="InterPro" id="IPR011626">
    <property type="entry name" value="Alpha-macroglobulin_TED"/>
</dbReference>
<dbReference type="InterPro" id="IPR041462">
    <property type="entry name" value="Bact_A2M_MG6"/>
</dbReference>
<keyword evidence="6" id="KW-1185">Reference proteome</keyword>
<dbReference type="CDD" id="cd02891">
    <property type="entry name" value="A2M_like"/>
    <property type="match status" value="1"/>
</dbReference>
<dbReference type="Pfam" id="PF07678">
    <property type="entry name" value="TED_complement"/>
    <property type="match status" value="1"/>
</dbReference>
<dbReference type="Proteomes" id="UP000030140">
    <property type="component" value="Unassembled WGS sequence"/>
</dbReference>
<dbReference type="InterPro" id="IPR002890">
    <property type="entry name" value="MG2"/>
</dbReference>
<dbReference type="GO" id="GO:0004866">
    <property type="term" value="F:endopeptidase inhibitor activity"/>
    <property type="evidence" value="ECO:0007669"/>
    <property type="project" value="InterPro"/>
</dbReference>
<evidence type="ECO:0000259" key="3">
    <source>
        <dbReference type="SMART" id="SM01359"/>
    </source>
</evidence>
<sequence>MLALLTITISCKEKSTPTDNLFKFKDYISYTTEGRQSVMNPIRVELAQPLTQFEVDQVLPSDIIKMRPKVSGVLSLHNSRLLEFIPEEPLKPDTAYEVTLMLDKLYDDLDTGKEQFTFGFKTITPDFKVAMGALQSYSKDYNYLEGQIEASDNIAFAKAQQLINASQNGNALAVKWFNKDEVSRFHSFRIDSISRTKADSQIMVAWDGKAIGARDTNGKNTIQIPGKDNFKIIGIHQERGANASVIINFSDPLKDNQNFAGLVTIARAGNLRFEVKGNVLQVYPENKIVGNALVEVFQGIKSIDDYKLKQPFKETVSFEQIKPAIRAITNGVILPKSTSTPYYFEAVNLTHVDVRVIKIYEDNVLEFLQEGSLNNTSSYNLKKVGRRIAKKTIEIAQQGDLNTGQWQAHGVDLSAIFKADPGALYRVEISYKPSYAIYDCDDAVASSVEEDSYEDYYEDAYTEAESPDEDAREEQYWDNRIYRWRKQVYDWRQEDNPCHPAYYQESKFVNSNLLGSNLGVIVKKGKDNSYLFATSDIVTTTPEANTKITLYNYQKQPIATVTTDATGIAQVTPDGYPVYAVAVKDGNYAYLKLQDGHSLSMSKFDIAGNQLEKGLKGFTYLDRGVHRPGDTIHLTFALNDKANPLPNDHPVKLEVTDARGKLMYRKVASGSKRGFQNANQALNNFYYFPVTTEQDAPTGNYNATISVGGATFNKTLKVETIKPNRLKVDLTFKDEILQASGNLMGAATVKWLHGAPARNLKIKTDVTIRKSSSGFSQFPGYNFYDPIREFDEVSMDVLDGTLDNEGNIKINKKIDLSKRAPGMLKATFVTKAYEGGGDFSLDVVSKDVAPFDNFVGLRAPKSRAYGSYYTDQNIEFDLATTNAQGAPAAGRKLQVKVFKMSWRWWWNRSRDNYSSYETSTVHTPVQNFTVTSGSNGKTSFNLNIPEKESGRYLICVIDPESGHATGRIAYFYRNWGGFQRDSESAKMLVFSADKDEYSVGDNATITFPSSAGGRALVSIENGTKVLESYWVETEQGKTNFSIPVTSAMAPNVYVNISLLQPHKQSVNDLPIRLYGVIPLMVKDRQTVLEPVITMPDVLKPEEPYTIKITEKNNKQMTYTIAVVDDGLLDLTRFQTPKIHKHFYSREALGVKSFDMYDYVIGAYSGSVDNIYAIGGGDAASAAKNRKAERFKPVVTYLGPFALSENETKSHTVTMPNYVGSVRAMVIAGDATKSAYGSVEKTVPVRKPLMVLGSLPRKLSPGEHVTLPVTVFAMENNIKQAKITVKTSEAFKASEGNVKTVNFTQVGEKIVPFEFDVQAATGVQTVQIIVEGHGERATYDVEIDVENPNPITQKVTDYELDPSSNLTIDYETFGVAGTNESALEFSTLPPMDFTKRMQYLIRYPHGCVEQTTSGVFPQLFLDDVFDLTYEQKRDAQQHIKDGIARLGRFQNTDGGLGYWQGETEADLWGTTYAGHFMIEAQKKGYALPLTFMNNWLRFQKKEAREWRSGQQSYNATLVQAYRLYTLALAGQPDLAAMNRLRENTNLSNEATWRLAGAYALAGQDKVAGQLATTANIDFTPKKYDYHTYGSVYRNRAMALEMMVLLNDSKQKELAVSIAKTLASDRWLSTQETSYALLAMAKMVLKNGGKAMQFSYVKDGKEYSVDTQQAIALRDIKTQDGTNKIIIENAKNSTVFIRLVQSGKLPLGKELVDQKNLQVKTTFYNLAGEVMSINNLQQGEEFTAKITVSNTSRDYVDNVALTQIFPSGWEIVNTRFTDAQGGTAGSARYTDIRDDRVQFYFDMSKTSTRTFTVRLNASYLGDYYLPGTQVEAMYDATYYARSKGTWVKVKN</sequence>
<dbReference type="InterPro" id="IPR047565">
    <property type="entry name" value="Alpha-macroglob_thiol-ester_cl"/>
</dbReference>
<evidence type="ECO:0000313" key="5">
    <source>
        <dbReference type="EMBL" id="KGO08030.1"/>
    </source>
</evidence>
<evidence type="ECO:0000259" key="4">
    <source>
        <dbReference type="SMART" id="SM01360"/>
    </source>
</evidence>
<dbReference type="InterPro" id="IPR001599">
    <property type="entry name" value="Macroglobln_a2"/>
</dbReference>
<dbReference type="InterPro" id="IPR021868">
    <property type="entry name" value="Alpha_2_Macroglob_MG3"/>
</dbReference>
<dbReference type="GO" id="GO:0005615">
    <property type="term" value="C:extracellular space"/>
    <property type="evidence" value="ECO:0007669"/>
    <property type="project" value="InterPro"/>
</dbReference>
<dbReference type="InterPro" id="IPR008930">
    <property type="entry name" value="Terpenoid_cyclase/PrenylTrfase"/>
</dbReference>
<evidence type="ECO:0000313" key="6">
    <source>
        <dbReference type="Proteomes" id="UP000030140"/>
    </source>
</evidence>
<comment type="caution">
    <text evidence="5">The sequence shown here is derived from an EMBL/GenBank/DDBJ whole genome shotgun (WGS) entry which is preliminary data.</text>
</comment>
<evidence type="ECO:0000256" key="1">
    <source>
        <dbReference type="ARBA" id="ARBA00010556"/>
    </source>
</evidence>
<protein>
    <submittedName>
        <fullName evidence="5">Membrane protein</fullName>
    </submittedName>
</protein>
<gene>
    <name evidence="5" type="ORF">NV36_10030</name>
</gene>
<organism evidence="5 6">
    <name type="scientific">Dokdonia donghaensis DSW-1</name>
    <dbReference type="NCBI Taxonomy" id="1300343"/>
    <lineage>
        <taxon>Bacteria</taxon>
        <taxon>Pseudomonadati</taxon>
        <taxon>Bacteroidota</taxon>
        <taxon>Flavobacteriia</taxon>
        <taxon>Flavobacteriales</taxon>
        <taxon>Flavobacteriaceae</taxon>
        <taxon>Dokdonia</taxon>
    </lineage>
</organism>
<dbReference type="PANTHER" id="PTHR40094:SF1">
    <property type="entry name" value="UBIQUITIN DOMAIN-CONTAINING PROTEIN"/>
    <property type="match status" value="1"/>
</dbReference>
<dbReference type="Gene3D" id="2.60.40.1930">
    <property type="match status" value="1"/>
</dbReference>
<evidence type="ECO:0000256" key="2">
    <source>
        <dbReference type="ARBA" id="ARBA00022729"/>
    </source>
</evidence>
<dbReference type="InterPro" id="IPR041203">
    <property type="entry name" value="Bact_A2M_MG5"/>
</dbReference>
<dbReference type="Gene3D" id="1.50.10.20">
    <property type="match status" value="1"/>
</dbReference>
<dbReference type="SMART" id="SM01419">
    <property type="entry name" value="Thiol-ester_cl"/>
    <property type="match status" value="1"/>
</dbReference>
<keyword evidence="2" id="KW-0732">Signal</keyword>
<dbReference type="Pfam" id="PF00207">
    <property type="entry name" value="A2M"/>
    <property type="match status" value="1"/>
</dbReference>
<dbReference type="InterPro" id="IPR051802">
    <property type="entry name" value="YfhM-like"/>
</dbReference>
<dbReference type="EMBL" id="JSAQ01000001">
    <property type="protein sequence ID" value="KGO08030.1"/>
    <property type="molecule type" value="Genomic_DNA"/>
</dbReference>
<dbReference type="Pfam" id="PF01835">
    <property type="entry name" value="MG2"/>
    <property type="match status" value="1"/>
</dbReference>
<dbReference type="SMART" id="SM01359">
    <property type="entry name" value="A2M_N_2"/>
    <property type="match status" value="1"/>
</dbReference>
<dbReference type="SUPFAM" id="SSF48239">
    <property type="entry name" value="Terpenoid cyclases/Protein prenyltransferases"/>
    <property type="match status" value="1"/>
</dbReference>
<dbReference type="Pfam" id="PF11974">
    <property type="entry name" value="bMG3"/>
    <property type="match status" value="1"/>
</dbReference>
<dbReference type="Pfam" id="PF07703">
    <property type="entry name" value="A2M_BRD"/>
    <property type="match status" value="1"/>
</dbReference>
<dbReference type="InterPro" id="IPR011625">
    <property type="entry name" value="A2M_N_BRD"/>
</dbReference>
<reference evidence="5 6" key="1">
    <citation type="submission" date="2014-10" db="EMBL/GenBank/DDBJ databases">
        <title>Draft genome sequence of the proteorhodopsin-containing marine bacterium Dokdonia donghaensis.</title>
        <authorList>
            <person name="Gomez-Consarnau L."/>
            <person name="Gonzalez J.M."/>
            <person name="Riedel T."/>
            <person name="Jaenicke S."/>
            <person name="Wagner-Doebler I."/>
            <person name="Fuhrman J.A."/>
        </authorList>
    </citation>
    <scope>NUCLEOTIDE SEQUENCE [LARGE SCALE GENOMIC DNA]</scope>
    <source>
        <strain evidence="5 6">DSW-1</strain>
    </source>
</reference>
<feature type="domain" description="Alpha-2-macroglobulin bait region" evidence="3">
    <location>
        <begin position="988"/>
        <end position="1130"/>
    </location>
</feature>
<comment type="similarity">
    <text evidence="1">Belongs to the protease inhibitor I39 (alpha-2-macroglobulin) family. Bacterial alpha-2-macroglobulin subfamily.</text>
</comment>
<dbReference type="PANTHER" id="PTHR40094">
    <property type="entry name" value="ALPHA-2-MACROGLOBULIN HOMOLOG"/>
    <property type="match status" value="1"/>
</dbReference>
<feature type="domain" description="Alpha-2-macroglobulin" evidence="4">
    <location>
        <begin position="1195"/>
        <end position="1284"/>
    </location>
</feature>
<dbReference type="Pfam" id="PF17972">
    <property type="entry name" value="bMG5"/>
    <property type="match status" value="1"/>
</dbReference>
<accession>A0A0A2H5W3</accession>
<dbReference type="SMART" id="SM01360">
    <property type="entry name" value="A2M"/>
    <property type="match status" value="1"/>
</dbReference>
<name>A0A0A2H5W3_9FLAO</name>
<dbReference type="Pfam" id="PF17962">
    <property type="entry name" value="bMG6"/>
    <property type="match status" value="1"/>
</dbReference>